<accession>A0A4Q7NJB6</accession>
<evidence type="ECO:0000313" key="3">
    <source>
        <dbReference type="Proteomes" id="UP000292445"/>
    </source>
</evidence>
<dbReference type="AlphaFoldDB" id="A0A4Q7NJB6"/>
<dbReference type="PANTHER" id="PTHR11803">
    <property type="entry name" value="2-IMINOBUTANOATE/2-IMINOPROPANOATE DEAMINASE RIDA"/>
    <property type="match status" value="1"/>
</dbReference>
<gene>
    <name evidence="2" type="ORF">EV675_1168</name>
</gene>
<evidence type="ECO:0000313" key="2">
    <source>
        <dbReference type="EMBL" id="RZS85145.1"/>
    </source>
</evidence>
<dbReference type="InterPro" id="IPR006175">
    <property type="entry name" value="YjgF/YER057c/UK114"/>
</dbReference>
<dbReference type="OrthoDB" id="9803101at2"/>
<proteinExistence type="inferred from homology"/>
<dbReference type="GO" id="GO:0005829">
    <property type="term" value="C:cytosol"/>
    <property type="evidence" value="ECO:0007669"/>
    <property type="project" value="TreeGrafter"/>
</dbReference>
<name>A0A4Q7NJB6_9BURK</name>
<organism evidence="2 3">
    <name type="scientific">Pigmentiphaga kullae</name>
    <dbReference type="NCBI Taxonomy" id="151784"/>
    <lineage>
        <taxon>Bacteria</taxon>
        <taxon>Pseudomonadati</taxon>
        <taxon>Pseudomonadota</taxon>
        <taxon>Betaproteobacteria</taxon>
        <taxon>Burkholderiales</taxon>
        <taxon>Alcaligenaceae</taxon>
        <taxon>Pigmentiphaga</taxon>
    </lineage>
</organism>
<dbReference type="Pfam" id="PF01042">
    <property type="entry name" value="Ribonuc_L-PSP"/>
    <property type="match status" value="1"/>
</dbReference>
<dbReference type="Proteomes" id="UP000292445">
    <property type="component" value="Unassembled WGS sequence"/>
</dbReference>
<dbReference type="CDD" id="cd00448">
    <property type="entry name" value="YjgF_YER057c_UK114_family"/>
    <property type="match status" value="1"/>
</dbReference>
<protein>
    <submittedName>
        <fullName evidence="2">Enamine deaminase RidA (YjgF/YER057c/UK114 family)</fullName>
    </submittedName>
</protein>
<evidence type="ECO:0000256" key="1">
    <source>
        <dbReference type="ARBA" id="ARBA00010552"/>
    </source>
</evidence>
<dbReference type="SUPFAM" id="SSF55298">
    <property type="entry name" value="YjgF-like"/>
    <property type="match status" value="1"/>
</dbReference>
<reference evidence="2 3" key="1">
    <citation type="submission" date="2019-02" db="EMBL/GenBank/DDBJ databases">
        <title>Genomic Encyclopedia of Type Strains, Phase IV (KMG-IV): sequencing the most valuable type-strain genomes for metagenomic binning, comparative biology and taxonomic classification.</title>
        <authorList>
            <person name="Goeker M."/>
        </authorList>
    </citation>
    <scope>NUCLEOTIDE SEQUENCE [LARGE SCALE GENOMIC DNA]</scope>
    <source>
        <strain evidence="2 3">K24</strain>
    </source>
</reference>
<comment type="caution">
    <text evidence="2">The sequence shown here is derived from an EMBL/GenBank/DDBJ whole genome shotgun (WGS) entry which is preliminary data.</text>
</comment>
<dbReference type="Gene3D" id="3.30.1330.40">
    <property type="entry name" value="RutC-like"/>
    <property type="match status" value="1"/>
</dbReference>
<dbReference type="InterPro" id="IPR035959">
    <property type="entry name" value="RutC-like_sf"/>
</dbReference>
<sequence length="130" mass="13566">MSDVAFPAVADLAAPRGHYAHVAAGGGLAFVSGQLPLDAAGEPRADLPLDEQAALALRNVEAALAAAGCNWHDVLKVTVYLAGVEHWPAFDQAYRRALGDARPARAVVPVPALHYGMRVEVEAVALRPAP</sequence>
<keyword evidence="3" id="KW-1185">Reference proteome</keyword>
<dbReference type="EMBL" id="SGXC01000001">
    <property type="protein sequence ID" value="RZS85145.1"/>
    <property type="molecule type" value="Genomic_DNA"/>
</dbReference>
<dbReference type="RefSeq" id="WP_130356408.1">
    <property type="nucleotide sequence ID" value="NZ_SGXC01000001.1"/>
</dbReference>
<comment type="similarity">
    <text evidence="1">Belongs to the RutC family.</text>
</comment>
<dbReference type="PANTHER" id="PTHR11803:SF58">
    <property type="entry name" value="PROTEIN HMF1-RELATED"/>
    <property type="match status" value="1"/>
</dbReference>
<dbReference type="GO" id="GO:0019239">
    <property type="term" value="F:deaminase activity"/>
    <property type="evidence" value="ECO:0007669"/>
    <property type="project" value="TreeGrafter"/>
</dbReference>